<feature type="transmembrane region" description="Helical" evidence="1">
    <location>
        <begin position="216"/>
        <end position="235"/>
    </location>
</feature>
<feature type="transmembrane region" description="Helical" evidence="1">
    <location>
        <begin position="129"/>
        <end position="150"/>
    </location>
</feature>
<evidence type="ECO:0000313" key="2">
    <source>
        <dbReference type="EMBL" id="TVY50985.1"/>
    </source>
</evidence>
<keyword evidence="3" id="KW-1185">Reference proteome</keyword>
<reference evidence="2 3" key="1">
    <citation type="submission" date="2018-05" db="EMBL/GenBank/DDBJ databases">
        <title>Whole genome sequencing for identification of molecular markers to develop diagnostic detection tools for the regulated plant pathogen Lachnellula willkommii.</title>
        <authorList>
            <person name="Giroux E."/>
            <person name="Bilodeau G."/>
        </authorList>
    </citation>
    <scope>NUCLEOTIDE SEQUENCE [LARGE SCALE GENOMIC DNA]</scope>
    <source>
        <strain evidence="2 3">CBS 625.97</strain>
    </source>
</reference>
<feature type="transmembrane region" description="Helical" evidence="1">
    <location>
        <begin position="93"/>
        <end position="117"/>
    </location>
</feature>
<evidence type="ECO:0000313" key="3">
    <source>
        <dbReference type="Proteomes" id="UP000481288"/>
    </source>
</evidence>
<organism evidence="2 3">
    <name type="scientific">Lachnellula cervina</name>
    <dbReference type="NCBI Taxonomy" id="1316786"/>
    <lineage>
        <taxon>Eukaryota</taxon>
        <taxon>Fungi</taxon>
        <taxon>Dikarya</taxon>
        <taxon>Ascomycota</taxon>
        <taxon>Pezizomycotina</taxon>
        <taxon>Leotiomycetes</taxon>
        <taxon>Helotiales</taxon>
        <taxon>Lachnaceae</taxon>
        <taxon>Lachnellula</taxon>
    </lineage>
</organism>
<sequence>MFNDSICTGDAPTSTATDAGVAGAGVLLSFIITAFISLLLSSIIILHEARRKSEAKILRKLLLSFSDQQVLTGIGIQSIALAKMGTMVPYHFFLVWMLSLLSTATHVGTLLALVADFKRDWVLRWLRQFFMFVNLCLSLVSGVFVLLSVMKNMAAFPRWTLPIACVWPLPTTAAPSNAPISIAGTVAVMAGQVIFFVVGVWYLHVKERRWVKVIQMLGLVILVGIGAGAAIRVILLSQAFGHPNVPLKDGGERDWSFGQLLPLLLLLLPLVSSVEIFRGEMKIPSPMVDDRIPLVDQNDKQGVRTSFQPNPFWGSQVSRFSR</sequence>
<dbReference type="EMBL" id="QGMG01000943">
    <property type="protein sequence ID" value="TVY50985.1"/>
    <property type="molecule type" value="Genomic_DNA"/>
</dbReference>
<dbReference type="PANTHER" id="PTHR37577:SF1">
    <property type="entry name" value="INTEGRAL MEMBRANE PROTEIN"/>
    <property type="match status" value="1"/>
</dbReference>
<comment type="caution">
    <text evidence="2">The sequence shown here is derived from an EMBL/GenBank/DDBJ whole genome shotgun (WGS) entry which is preliminary data.</text>
</comment>
<feature type="transmembrane region" description="Helical" evidence="1">
    <location>
        <begin position="255"/>
        <end position="277"/>
    </location>
</feature>
<keyword evidence="1" id="KW-0812">Transmembrane</keyword>
<dbReference type="PANTHER" id="PTHR37577">
    <property type="entry name" value="INTEGRAL MEMBRANE PROTEIN"/>
    <property type="match status" value="1"/>
</dbReference>
<dbReference type="Proteomes" id="UP000481288">
    <property type="component" value="Unassembled WGS sequence"/>
</dbReference>
<dbReference type="InterPro" id="IPR053018">
    <property type="entry name" value="Elsinochrome_Biosynth-Asso"/>
</dbReference>
<keyword evidence="1" id="KW-1133">Transmembrane helix</keyword>
<feature type="transmembrane region" description="Helical" evidence="1">
    <location>
        <begin position="180"/>
        <end position="204"/>
    </location>
</feature>
<evidence type="ECO:0000256" key="1">
    <source>
        <dbReference type="SAM" id="Phobius"/>
    </source>
</evidence>
<protein>
    <submittedName>
        <fullName evidence="2">Uncharacterized protein</fullName>
    </submittedName>
</protein>
<accession>A0A7D8UL14</accession>
<feature type="transmembrane region" description="Helical" evidence="1">
    <location>
        <begin position="20"/>
        <end position="40"/>
    </location>
</feature>
<dbReference type="OrthoDB" id="5414615at2759"/>
<keyword evidence="1" id="KW-0472">Membrane</keyword>
<gene>
    <name evidence="2" type="ORF">LCER1_G008226</name>
</gene>
<name>A0A7D8UL14_9HELO</name>
<dbReference type="AlphaFoldDB" id="A0A7D8UL14"/>
<proteinExistence type="predicted"/>